<reference evidence="4" key="1">
    <citation type="journal article" date="2019" name="Int. J. Syst. Evol. Microbiol.">
        <title>The Global Catalogue of Microorganisms (GCM) 10K type strain sequencing project: providing services to taxonomists for standard genome sequencing and annotation.</title>
        <authorList>
            <consortium name="The Broad Institute Genomics Platform"/>
            <consortium name="The Broad Institute Genome Sequencing Center for Infectious Disease"/>
            <person name="Wu L."/>
            <person name="Ma J."/>
        </authorList>
    </citation>
    <scope>NUCLEOTIDE SEQUENCE [LARGE SCALE GENOMIC DNA]</scope>
    <source>
        <strain evidence="4">NBRC 108725</strain>
    </source>
</reference>
<keyword evidence="4" id="KW-1185">Reference proteome</keyword>
<evidence type="ECO:0008006" key="5">
    <source>
        <dbReference type="Google" id="ProtNLM"/>
    </source>
</evidence>
<feature type="region of interest" description="Disordered" evidence="1">
    <location>
        <begin position="46"/>
        <end position="97"/>
    </location>
</feature>
<gene>
    <name evidence="3" type="ORF">GCM10025866_13100</name>
</gene>
<feature type="compositionally biased region" description="Low complexity" evidence="1">
    <location>
        <begin position="72"/>
        <end position="91"/>
    </location>
</feature>
<evidence type="ECO:0000313" key="4">
    <source>
        <dbReference type="Proteomes" id="UP001321498"/>
    </source>
</evidence>
<keyword evidence="2" id="KW-0812">Transmembrane</keyword>
<evidence type="ECO:0000313" key="3">
    <source>
        <dbReference type="EMBL" id="BDZ45401.1"/>
    </source>
</evidence>
<organism evidence="3 4">
    <name type="scientific">Naasia aerilata</name>
    <dbReference type="NCBI Taxonomy" id="1162966"/>
    <lineage>
        <taxon>Bacteria</taxon>
        <taxon>Bacillati</taxon>
        <taxon>Actinomycetota</taxon>
        <taxon>Actinomycetes</taxon>
        <taxon>Micrococcales</taxon>
        <taxon>Microbacteriaceae</taxon>
        <taxon>Naasia</taxon>
    </lineage>
</organism>
<dbReference type="EMBL" id="AP027731">
    <property type="protein sequence ID" value="BDZ45401.1"/>
    <property type="molecule type" value="Genomic_DNA"/>
</dbReference>
<protein>
    <recommendedName>
        <fullName evidence="5">FHA domain-containing protein</fullName>
    </recommendedName>
</protein>
<keyword evidence="2" id="KW-1133">Transmembrane helix</keyword>
<evidence type="ECO:0000256" key="1">
    <source>
        <dbReference type="SAM" id="MobiDB-lite"/>
    </source>
</evidence>
<feature type="transmembrane region" description="Helical" evidence="2">
    <location>
        <begin position="6"/>
        <end position="28"/>
    </location>
</feature>
<evidence type="ECO:0000256" key="2">
    <source>
        <dbReference type="SAM" id="Phobius"/>
    </source>
</evidence>
<keyword evidence="2" id="KW-0472">Membrane</keyword>
<name>A0ABM8GB07_9MICO</name>
<accession>A0ABM8GB07</accession>
<dbReference type="Proteomes" id="UP001321498">
    <property type="component" value="Chromosome"/>
</dbReference>
<sequence>MSDLTLLILRIAFLVLLWAFVFAIVYALRSDLFGTRVRRLQEQPAFAAAPASVPVSTPPAVQSLPTGPPTPAGASPSRWRPRGPRAGSSSPRARRPA</sequence>
<feature type="compositionally biased region" description="Low complexity" evidence="1">
    <location>
        <begin position="46"/>
        <end position="65"/>
    </location>
</feature>
<proteinExistence type="predicted"/>